<evidence type="ECO:0000313" key="2">
    <source>
        <dbReference type="Proteomes" id="UP001499882"/>
    </source>
</evidence>
<keyword evidence="2" id="KW-1185">Reference proteome</keyword>
<proteinExistence type="predicted"/>
<dbReference type="EMBL" id="BAABKN010000006">
    <property type="protein sequence ID" value="GAA4728432.1"/>
    <property type="molecule type" value="Genomic_DNA"/>
</dbReference>
<protein>
    <submittedName>
        <fullName evidence="1">Uncharacterized protein</fullName>
    </submittedName>
</protein>
<organism evidence="1 2">
    <name type="scientific">Nocardioides endophyticus</name>
    <dbReference type="NCBI Taxonomy" id="1353775"/>
    <lineage>
        <taxon>Bacteria</taxon>
        <taxon>Bacillati</taxon>
        <taxon>Actinomycetota</taxon>
        <taxon>Actinomycetes</taxon>
        <taxon>Propionibacteriales</taxon>
        <taxon>Nocardioidaceae</taxon>
        <taxon>Nocardioides</taxon>
    </lineage>
</organism>
<reference evidence="2" key="1">
    <citation type="journal article" date="2019" name="Int. J. Syst. Evol. Microbiol.">
        <title>The Global Catalogue of Microorganisms (GCM) 10K type strain sequencing project: providing services to taxonomists for standard genome sequencing and annotation.</title>
        <authorList>
            <consortium name="The Broad Institute Genomics Platform"/>
            <consortium name="The Broad Institute Genome Sequencing Center for Infectious Disease"/>
            <person name="Wu L."/>
            <person name="Ma J."/>
        </authorList>
    </citation>
    <scope>NUCLEOTIDE SEQUENCE [LARGE SCALE GENOMIC DNA]</scope>
    <source>
        <strain evidence="2">JCM 18532</strain>
    </source>
</reference>
<comment type="caution">
    <text evidence="1">The sequence shown here is derived from an EMBL/GenBank/DDBJ whole genome shotgun (WGS) entry which is preliminary data.</text>
</comment>
<evidence type="ECO:0000313" key="1">
    <source>
        <dbReference type="EMBL" id="GAA4728432.1"/>
    </source>
</evidence>
<name>A0ABP8YHS7_9ACTN</name>
<sequence length="95" mass="10667">MAAPDLQVMRNVGDAAVGLDEIENLRARHQASIQSRSFLCQLQTVFVEWKLACRDLASRTVWDVVVITEMHSLGPMLVLLAGRQDIRRLVVRPAN</sequence>
<dbReference type="Proteomes" id="UP001499882">
    <property type="component" value="Unassembled WGS sequence"/>
</dbReference>
<accession>A0ABP8YHS7</accession>
<gene>
    <name evidence="1" type="ORF">GCM10023350_09410</name>
</gene>